<dbReference type="Proteomes" id="UP000194236">
    <property type="component" value="Unassembled WGS sequence"/>
</dbReference>
<gene>
    <name evidence="1" type="ORF">BLA29_013264</name>
</gene>
<dbReference type="EMBL" id="MUJZ01068009">
    <property type="protein sequence ID" value="OTF69952.1"/>
    <property type="molecule type" value="Genomic_DNA"/>
</dbReference>
<evidence type="ECO:0000313" key="1">
    <source>
        <dbReference type="EMBL" id="OTF69952.1"/>
    </source>
</evidence>
<organism evidence="1 2">
    <name type="scientific">Euroglyphus maynei</name>
    <name type="common">Mayne's house dust mite</name>
    <dbReference type="NCBI Taxonomy" id="6958"/>
    <lineage>
        <taxon>Eukaryota</taxon>
        <taxon>Metazoa</taxon>
        <taxon>Ecdysozoa</taxon>
        <taxon>Arthropoda</taxon>
        <taxon>Chelicerata</taxon>
        <taxon>Arachnida</taxon>
        <taxon>Acari</taxon>
        <taxon>Acariformes</taxon>
        <taxon>Sarcoptiformes</taxon>
        <taxon>Astigmata</taxon>
        <taxon>Psoroptidia</taxon>
        <taxon>Analgoidea</taxon>
        <taxon>Pyroglyphidae</taxon>
        <taxon>Pyroglyphinae</taxon>
        <taxon>Euroglyphus</taxon>
    </lineage>
</organism>
<accession>A0A1Y3ANC7</accession>
<reference evidence="1 2" key="1">
    <citation type="submission" date="2017-03" db="EMBL/GenBank/DDBJ databases">
        <title>Genome Survey of Euroglyphus maynei.</title>
        <authorList>
            <person name="Arlian L.G."/>
            <person name="Morgan M.S."/>
            <person name="Rider S.D."/>
        </authorList>
    </citation>
    <scope>NUCLEOTIDE SEQUENCE [LARGE SCALE GENOMIC DNA]</scope>
    <source>
        <strain evidence="1">Arlian Lab</strain>
        <tissue evidence="1">Whole body</tissue>
    </source>
</reference>
<name>A0A1Y3ANC7_EURMA</name>
<protein>
    <submittedName>
        <fullName evidence="1">Uncharacterized protein</fullName>
    </submittedName>
</protein>
<proteinExistence type="predicted"/>
<evidence type="ECO:0000313" key="2">
    <source>
        <dbReference type="Proteomes" id="UP000194236"/>
    </source>
</evidence>
<dbReference type="AlphaFoldDB" id="A0A1Y3ANC7"/>
<comment type="caution">
    <text evidence="1">The sequence shown here is derived from an EMBL/GenBank/DDBJ whole genome shotgun (WGS) entry which is preliminary data.</text>
</comment>
<keyword evidence="2" id="KW-1185">Reference proteome</keyword>
<sequence>MIVGGDGESVRIDGNGCSGLDKFDFLTDKIDAGGGGGGGGGGGTCCS</sequence>